<keyword evidence="6" id="KW-1003">Cell membrane</keyword>
<dbReference type="Proteomes" id="UP001501295">
    <property type="component" value="Unassembled WGS sequence"/>
</dbReference>
<comment type="similarity">
    <text evidence="2 6">Belongs to the SURF1 family.</text>
</comment>
<feature type="compositionally biased region" description="Basic and acidic residues" evidence="7">
    <location>
        <begin position="278"/>
        <end position="288"/>
    </location>
</feature>
<gene>
    <name evidence="8" type="ORF">GCM10025780_31370</name>
</gene>
<evidence type="ECO:0000256" key="6">
    <source>
        <dbReference type="RuleBase" id="RU363076"/>
    </source>
</evidence>
<feature type="transmembrane region" description="Helical" evidence="6">
    <location>
        <begin position="12"/>
        <end position="34"/>
    </location>
</feature>
<dbReference type="PANTHER" id="PTHR23427">
    <property type="entry name" value="SURFEIT LOCUS PROTEIN"/>
    <property type="match status" value="1"/>
</dbReference>
<dbReference type="EMBL" id="BAABLM010000010">
    <property type="protein sequence ID" value="GAA4683421.1"/>
    <property type="molecule type" value="Genomic_DNA"/>
</dbReference>
<keyword evidence="4 6" id="KW-1133">Transmembrane helix</keyword>
<accession>A0ABP8W8G2</accession>
<organism evidence="8 9">
    <name type="scientific">Frondihabitans cladoniiphilus</name>
    <dbReference type="NCBI Taxonomy" id="715785"/>
    <lineage>
        <taxon>Bacteria</taxon>
        <taxon>Bacillati</taxon>
        <taxon>Actinomycetota</taxon>
        <taxon>Actinomycetes</taxon>
        <taxon>Micrococcales</taxon>
        <taxon>Microbacteriaceae</taxon>
        <taxon>Frondihabitans</taxon>
    </lineage>
</organism>
<dbReference type="PANTHER" id="PTHR23427:SF2">
    <property type="entry name" value="SURFEIT LOCUS PROTEIN 1"/>
    <property type="match status" value="1"/>
</dbReference>
<keyword evidence="3 6" id="KW-0812">Transmembrane</keyword>
<evidence type="ECO:0000256" key="5">
    <source>
        <dbReference type="ARBA" id="ARBA00023136"/>
    </source>
</evidence>
<feature type="region of interest" description="Disordered" evidence="7">
    <location>
        <begin position="264"/>
        <end position="296"/>
    </location>
</feature>
<reference evidence="9" key="1">
    <citation type="journal article" date="2019" name="Int. J. Syst. Evol. Microbiol.">
        <title>The Global Catalogue of Microorganisms (GCM) 10K type strain sequencing project: providing services to taxonomists for standard genome sequencing and annotation.</title>
        <authorList>
            <consortium name="The Broad Institute Genomics Platform"/>
            <consortium name="The Broad Institute Genome Sequencing Center for Infectious Disease"/>
            <person name="Wu L."/>
            <person name="Ma J."/>
        </authorList>
    </citation>
    <scope>NUCLEOTIDE SEQUENCE [LARGE SCALE GENOMIC DNA]</scope>
    <source>
        <strain evidence="9">JCM 18956</strain>
    </source>
</reference>
<comment type="subcellular location">
    <subcellularLocation>
        <location evidence="6">Cell membrane</location>
        <topology evidence="6">Multi-pass membrane protein</topology>
    </subcellularLocation>
    <subcellularLocation>
        <location evidence="1">Membrane</location>
    </subcellularLocation>
</comment>
<dbReference type="PROSITE" id="PS50895">
    <property type="entry name" value="SURF1"/>
    <property type="match status" value="1"/>
</dbReference>
<keyword evidence="9" id="KW-1185">Reference proteome</keyword>
<proteinExistence type="inferred from homology"/>
<dbReference type="InterPro" id="IPR002994">
    <property type="entry name" value="Surf1/Shy1"/>
</dbReference>
<dbReference type="RefSeq" id="WP_345376879.1">
    <property type="nucleotide sequence ID" value="NZ_BAABLM010000010.1"/>
</dbReference>
<sequence length="296" mass="33377">MREWRFVLSKKWLGYLGVAVAFALICVILSHWQWDRRTENLTELNRLNANYNAKPVEVTSILPSLTSYTANDEYRPVKVTGTYLADKFFLARDRSYNGFPGFEVLVPLKTASGDVFIVDRGWVATGNTHDYPDSIPAPPTGTVTVTARLAASEPQISGRTDVPNSNEVAVIGLKDLQSKLQLPTYTGAYGQLVRESPSVAKLPFLAQKPTIDYGLNLSYAIQWVMFAVAAFGFLIYVIRREYDLRYSDEEDQQWLDEMRAYKKAKRGPDDKEIEDELLDKAGYEKSRPGEQVGTGR</sequence>
<evidence type="ECO:0000256" key="7">
    <source>
        <dbReference type="SAM" id="MobiDB-lite"/>
    </source>
</evidence>
<feature type="transmembrane region" description="Helical" evidence="6">
    <location>
        <begin position="217"/>
        <end position="238"/>
    </location>
</feature>
<dbReference type="CDD" id="cd06662">
    <property type="entry name" value="SURF1"/>
    <property type="match status" value="1"/>
</dbReference>
<evidence type="ECO:0000313" key="9">
    <source>
        <dbReference type="Proteomes" id="UP001501295"/>
    </source>
</evidence>
<comment type="caution">
    <text evidence="8">The sequence shown here is derived from an EMBL/GenBank/DDBJ whole genome shotgun (WGS) entry which is preliminary data.</text>
</comment>
<dbReference type="InterPro" id="IPR045214">
    <property type="entry name" value="Surf1/Surf4"/>
</dbReference>
<protein>
    <recommendedName>
        <fullName evidence="6">SURF1-like protein</fullName>
    </recommendedName>
</protein>
<evidence type="ECO:0000256" key="3">
    <source>
        <dbReference type="ARBA" id="ARBA00022692"/>
    </source>
</evidence>
<keyword evidence="5 6" id="KW-0472">Membrane</keyword>
<evidence type="ECO:0000256" key="2">
    <source>
        <dbReference type="ARBA" id="ARBA00007165"/>
    </source>
</evidence>
<name>A0ABP8W8G2_9MICO</name>
<evidence type="ECO:0000256" key="4">
    <source>
        <dbReference type="ARBA" id="ARBA00022989"/>
    </source>
</evidence>
<evidence type="ECO:0000313" key="8">
    <source>
        <dbReference type="EMBL" id="GAA4683421.1"/>
    </source>
</evidence>
<evidence type="ECO:0000256" key="1">
    <source>
        <dbReference type="ARBA" id="ARBA00004370"/>
    </source>
</evidence>
<dbReference type="Pfam" id="PF02104">
    <property type="entry name" value="SURF1"/>
    <property type="match status" value="1"/>
</dbReference>